<evidence type="ECO:0000256" key="1">
    <source>
        <dbReference type="SAM" id="MobiDB-lite"/>
    </source>
</evidence>
<dbReference type="SMART" id="SM00338">
    <property type="entry name" value="BRLZ"/>
    <property type="match status" value="1"/>
</dbReference>
<comment type="caution">
    <text evidence="3">The sequence shown here is derived from an EMBL/GenBank/DDBJ whole genome shotgun (WGS) entry which is preliminary data.</text>
</comment>
<evidence type="ECO:0000313" key="3">
    <source>
        <dbReference type="EMBL" id="KAL2793584.1"/>
    </source>
</evidence>
<feature type="compositionally biased region" description="Basic and acidic residues" evidence="1">
    <location>
        <begin position="114"/>
        <end position="127"/>
    </location>
</feature>
<dbReference type="CDD" id="cd14688">
    <property type="entry name" value="bZIP_YAP"/>
    <property type="match status" value="1"/>
</dbReference>
<dbReference type="SUPFAM" id="SSF57959">
    <property type="entry name" value="Leucine zipper domain"/>
    <property type="match status" value="1"/>
</dbReference>
<feature type="region of interest" description="Disordered" evidence="1">
    <location>
        <begin position="81"/>
        <end position="134"/>
    </location>
</feature>
<reference evidence="3 4" key="1">
    <citation type="submission" date="2024-07" db="EMBL/GenBank/DDBJ databases">
        <title>Section-level genome sequencing and comparative genomics of Aspergillus sections Usti and Cavernicolus.</title>
        <authorList>
            <consortium name="Lawrence Berkeley National Laboratory"/>
            <person name="Nybo J.L."/>
            <person name="Vesth T.C."/>
            <person name="Theobald S."/>
            <person name="Frisvad J.C."/>
            <person name="Larsen T.O."/>
            <person name="Kjaerboelling I."/>
            <person name="Rothschild-Mancinelli K."/>
            <person name="Lyhne E.K."/>
            <person name="Kogle M.E."/>
            <person name="Barry K."/>
            <person name="Clum A."/>
            <person name="Na H."/>
            <person name="Ledsgaard L."/>
            <person name="Lin J."/>
            <person name="Lipzen A."/>
            <person name="Kuo A."/>
            <person name="Riley R."/>
            <person name="Mondo S."/>
            <person name="Labutti K."/>
            <person name="Haridas S."/>
            <person name="Pangalinan J."/>
            <person name="Salamov A.A."/>
            <person name="Simmons B.A."/>
            <person name="Magnuson J.K."/>
            <person name="Chen J."/>
            <person name="Drula E."/>
            <person name="Henrissat B."/>
            <person name="Wiebenga A."/>
            <person name="Lubbers R.J."/>
            <person name="Gomes A.C."/>
            <person name="Makela M.R."/>
            <person name="Stajich J."/>
            <person name="Grigoriev I.V."/>
            <person name="Mortensen U.H."/>
            <person name="De Vries R.P."/>
            <person name="Baker S.E."/>
            <person name="Andersen M.R."/>
        </authorList>
    </citation>
    <scope>NUCLEOTIDE SEQUENCE [LARGE SCALE GENOMIC DNA]</scope>
    <source>
        <strain evidence="3 4">CBS 209.92</strain>
    </source>
</reference>
<sequence length="239" mass="26940">MDDYFGPQHSTSVGLPPLYIASHKGKMASQLMDTMDESRLYPSLDMHPGFSDMSIPHSDSGIIMPTLTSIELDLYHITSAPHSAMPSSAPPTESDYDSATAGQGPHKNVTRRQQNRDAQRRYRERQSKQTKSLEQSVVDLEAKCQWLSNGFYQKSHEVMQLFRDNNSLKSEVQSLRQRWQLMIMLLQRPKALQSLSVLLEEDVKCLDGFAPPIEPASLDEFLRSLDSVLTVDGELNRGS</sequence>
<evidence type="ECO:0000313" key="4">
    <source>
        <dbReference type="Proteomes" id="UP001610563"/>
    </source>
</evidence>
<dbReference type="InterPro" id="IPR004827">
    <property type="entry name" value="bZIP"/>
</dbReference>
<dbReference type="Gene3D" id="1.20.5.170">
    <property type="match status" value="1"/>
</dbReference>
<keyword evidence="4" id="KW-1185">Reference proteome</keyword>
<dbReference type="Proteomes" id="UP001610563">
    <property type="component" value="Unassembled WGS sequence"/>
</dbReference>
<dbReference type="PROSITE" id="PS00036">
    <property type="entry name" value="BZIP_BASIC"/>
    <property type="match status" value="1"/>
</dbReference>
<feature type="compositionally biased region" description="Low complexity" evidence="1">
    <location>
        <begin position="81"/>
        <end position="91"/>
    </location>
</feature>
<proteinExistence type="predicted"/>
<dbReference type="EMBL" id="JBFTWV010000056">
    <property type="protein sequence ID" value="KAL2793584.1"/>
    <property type="molecule type" value="Genomic_DNA"/>
</dbReference>
<accession>A0ABR4G3J1</accession>
<dbReference type="InterPro" id="IPR046347">
    <property type="entry name" value="bZIP_sf"/>
</dbReference>
<evidence type="ECO:0000259" key="2">
    <source>
        <dbReference type="PROSITE" id="PS00036"/>
    </source>
</evidence>
<protein>
    <recommendedName>
        <fullName evidence="2">BZIP domain-containing protein</fullName>
    </recommendedName>
</protein>
<name>A0ABR4G3J1_9EURO</name>
<organism evidence="3 4">
    <name type="scientific">Aspergillus keveii</name>
    <dbReference type="NCBI Taxonomy" id="714993"/>
    <lineage>
        <taxon>Eukaryota</taxon>
        <taxon>Fungi</taxon>
        <taxon>Dikarya</taxon>
        <taxon>Ascomycota</taxon>
        <taxon>Pezizomycotina</taxon>
        <taxon>Eurotiomycetes</taxon>
        <taxon>Eurotiomycetidae</taxon>
        <taxon>Eurotiales</taxon>
        <taxon>Aspergillaceae</taxon>
        <taxon>Aspergillus</taxon>
        <taxon>Aspergillus subgen. Nidulantes</taxon>
    </lineage>
</organism>
<gene>
    <name evidence="3" type="ORF">BJX66DRAFT_305868</name>
</gene>
<dbReference type="Pfam" id="PF07716">
    <property type="entry name" value="bZIP_2"/>
    <property type="match status" value="1"/>
</dbReference>
<feature type="domain" description="BZIP" evidence="2">
    <location>
        <begin position="111"/>
        <end position="125"/>
    </location>
</feature>